<comment type="caution">
    <text evidence="1">The sequence shown here is derived from an EMBL/GenBank/DDBJ whole genome shotgun (WGS) entry which is preliminary data.</text>
</comment>
<gene>
    <name evidence="1" type="ORF">FJY68_07935</name>
</gene>
<accession>A0A937XHH8</accession>
<dbReference type="Gene3D" id="1.10.10.10">
    <property type="entry name" value="Winged helix-like DNA-binding domain superfamily/Winged helix DNA-binding domain"/>
    <property type="match status" value="1"/>
</dbReference>
<protein>
    <recommendedName>
        <fullName evidence="3">Methylated-DNA-[protein]-cysteine S-methyltransferase DNA binding domain-containing protein</fullName>
    </recommendedName>
</protein>
<organism evidence="1 2">
    <name type="scientific">candidate division WOR-3 bacterium</name>
    <dbReference type="NCBI Taxonomy" id="2052148"/>
    <lineage>
        <taxon>Bacteria</taxon>
        <taxon>Bacteria division WOR-3</taxon>
    </lineage>
</organism>
<evidence type="ECO:0000313" key="2">
    <source>
        <dbReference type="Proteomes" id="UP000779900"/>
    </source>
</evidence>
<proteinExistence type="predicted"/>
<evidence type="ECO:0000313" key="1">
    <source>
        <dbReference type="EMBL" id="MBM3331763.1"/>
    </source>
</evidence>
<dbReference type="InterPro" id="IPR036388">
    <property type="entry name" value="WH-like_DNA-bd_sf"/>
</dbReference>
<name>A0A937XHH8_UNCW3</name>
<sequence length="144" mass="15828">MATKRQEKSWREKLAQSKDLPKTMVIPSPAEVDEVMCRVPKGSLATINEIRACLAKKHGTDIACQMTTGIFAWIAAHAAEEARAAGRKETTPYWRTLKTGGELNPKYPGGIPALKKRLAAEGHKVVRKGSKFLVADFDKKLAVL</sequence>
<dbReference type="Proteomes" id="UP000779900">
    <property type="component" value="Unassembled WGS sequence"/>
</dbReference>
<dbReference type="AlphaFoldDB" id="A0A937XHH8"/>
<evidence type="ECO:0008006" key="3">
    <source>
        <dbReference type="Google" id="ProtNLM"/>
    </source>
</evidence>
<reference evidence="1" key="1">
    <citation type="submission" date="2019-03" db="EMBL/GenBank/DDBJ databases">
        <title>Lake Tanganyika Metagenome-Assembled Genomes (MAGs).</title>
        <authorList>
            <person name="Tran P."/>
        </authorList>
    </citation>
    <scope>NUCLEOTIDE SEQUENCE</scope>
    <source>
        <strain evidence="1">K_DeepCast_150m_m2_040</strain>
    </source>
</reference>
<dbReference type="EMBL" id="VGIR01000043">
    <property type="protein sequence ID" value="MBM3331763.1"/>
    <property type="molecule type" value="Genomic_DNA"/>
</dbReference>